<dbReference type="SUPFAM" id="SSF57783">
    <property type="entry name" value="Zinc beta-ribbon"/>
    <property type="match status" value="1"/>
</dbReference>
<dbReference type="Proteomes" id="UP000448038">
    <property type="component" value="Unassembled WGS sequence"/>
</dbReference>
<comment type="caution">
    <text evidence="1">The sequence shown here is derived from an EMBL/GenBank/DDBJ whole genome shotgun (WGS) entry which is preliminary data.</text>
</comment>
<organism evidence="1 2">
    <name type="scientific">Aliivibrio fischeri</name>
    <name type="common">Vibrio fischeri</name>
    <dbReference type="NCBI Taxonomy" id="668"/>
    <lineage>
        <taxon>Bacteria</taxon>
        <taxon>Pseudomonadati</taxon>
        <taxon>Pseudomonadota</taxon>
        <taxon>Gammaproteobacteria</taxon>
        <taxon>Vibrionales</taxon>
        <taxon>Vibrionaceae</taxon>
        <taxon>Aliivibrio</taxon>
    </lineage>
</organism>
<reference evidence="1 2" key="1">
    <citation type="submission" date="2019-11" db="EMBL/GenBank/DDBJ databases">
        <title>Using colonization assays and comparative genomics to discover symbiosis behaviors and factors in Vibrio fischeri.</title>
        <authorList>
            <person name="Bongrand C."/>
            <person name="Moriano-Gutierrez S."/>
            <person name="Arevalo P."/>
            <person name="Mcfall-Ngai M."/>
            <person name="Visick K."/>
            <person name="Polz M.F."/>
            <person name="Ruby E.G."/>
        </authorList>
    </citation>
    <scope>NUCLEOTIDE SEQUENCE [LARGE SCALE GENOMIC DNA]</scope>
    <source>
        <strain evidence="2">emors.4.1</strain>
    </source>
</reference>
<dbReference type="AlphaFoldDB" id="A0A844P8N9"/>
<evidence type="ECO:0000313" key="1">
    <source>
        <dbReference type="EMBL" id="MUK51477.1"/>
    </source>
</evidence>
<dbReference type="EMBL" id="WOBN01000062">
    <property type="protein sequence ID" value="MUK51477.1"/>
    <property type="molecule type" value="Genomic_DNA"/>
</dbReference>
<proteinExistence type="predicted"/>
<protein>
    <submittedName>
        <fullName evidence="1">Uncharacterized protein</fullName>
    </submittedName>
</protein>
<evidence type="ECO:0000313" key="2">
    <source>
        <dbReference type="Proteomes" id="UP000448038"/>
    </source>
</evidence>
<accession>A0A844P8N9</accession>
<dbReference type="RefSeq" id="WP_065600241.1">
    <property type="nucleotide sequence ID" value="NZ_WOBN01000062.1"/>
</dbReference>
<name>A0A844P8N9_ALIFS</name>
<sequence length="78" mass="8994">MKITDFMVFDENGEELLADPNGNNVAFKCWKCDHPVLAIALLNQRGFDEKHPAKCRGCNALYALDVREKMEKLYIYEV</sequence>
<gene>
    <name evidence="1" type="ORF">GNP88_20530</name>
</gene>